<dbReference type="NCBIfam" id="TIGR01725">
    <property type="entry name" value="phge_HK97_gp10"/>
    <property type="match status" value="1"/>
</dbReference>
<dbReference type="EMBL" id="MLAA01000038">
    <property type="protein sequence ID" value="OOF67860.1"/>
    <property type="molecule type" value="Genomic_DNA"/>
</dbReference>
<name>A0ABX3KVG0_9PAST</name>
<dbReference type="RefSeq" id="WP_077464218.1">
    <property type="nucleotide sequence ID" value="NZ_MLAA01000038.1"/>
</dbReference>
<protein>
    <recommendedName>
        <fullName evidence="3">Phage tail protein</fullName>
    </recommendedName>
</protein>
<evidence type="ECO:0008006" key="3">
    <source>
        <dbReference type="Google" id="ProtNLM"/>
    </source>
</evidence>
<comment type="caution">
    <text evidence="1">The sequence shown here is derived from an EMBL/GenBank/DDBJ whole genome shotgun (WGS) entry which is preliminary data.</text>
</comment>
<evidence type="ECO:0000313" key="2">
    <source>
        <dbReference type="Proteomes" id="UP000188820"/>
    </source>
</evidence>
<sequence length="173" mass="20024">MSVKIEGLKELQLNLKRLGKEVTKDSRKAVRKALNIGAKEVKKALKPVVPVMSQSTSFREKGVLKKNIRHKTKLKKNEVEGKTEIFFGNKNKSIITRERKRNRRTEKGTLLTGPVKVYVNDPYFWHMVDRGTKNGVKAQNFIKRTEISAKNKVENTVNEIFEEELKKVVQKYK</sequence>
<accession>A0ABX3KVG0</accession>
<organism evidence="1 2">
    <name type="scientific">Rodentibacter caecimuris</name>
    <dbReference type="NCBI Taxonomy" id="1796644"/>
    <lineage>
        <taxon>Bacteria</taxon>
        <taxon>Pseudomonadati</taxon>
        <taxon>Pseudomonadota</taxon>
        <taxon>Gammaproteobacteria</taxon>
        <taxon>Pasteurellales</taxon>
        <taxon>Pasteurellaceae</taxon>
        <taxon>Rodentibacter</taxon>
    </lineage>
</organism>
<gene>
    <name evidence="1" type="ORF">BKG89_08960</name>
</gene>
<evidence type="ECO:0000313" key="1">
    <source>
        <dbReference type="EMBL" id="OOF67860.1"/>
    </source>
</evidence>
<keyword evidence="2" id="KW-1185">Reference proteome</keyword>
<reference evidence="1 2" key="1">
    <citation type="submission" date="2016-10" db="EMBL/GenBank/DDBJ databases">
        <title>Rodentibacter gen. nov. and new species.</title>
        <authorList>
            <person name="Christensen H."/>
        </authorList>
    </citation>
    <scope>NUCLEOTIDE SEQUENCE [LARGE SCALE GENOMIC DNA]</scope>
    <source>
        <strain evidence="1 2">1998236014</strain>
    </source>
</reference>
<dbReference type="InterPro" id="IPR010064">
    <property type="entry name" value="HK97-gp10_tail"/>
</dbReference>
<proteinExistence type="predicted"/>
<dbReference type="Pfam" id="PF04883">
    <property type="entry name" value="HK97-gp10_like"/>
    <property type="match status" value="1"/>
</dbReference>
<dbReference type="Proteomes" id="UP000188820">
    <property type="component" value="Unassembled WGS sequence"/>
</dbReference>